<name>A0A9Q0ALD1_9PEZI</name>
<dbReference type="Proteomes" id="UP000829685">
    <property type="component" value="Unassembled WGS sequence"/>
</dbReference>
<dbReference type="EMBL" id="JAFIMR010000017">
    <property type="protein sequence ID" value="KAI1868314.1"/>
    <property type="molecule type" value="Genomic_DNA"/>
</dbReference>
<feature type="region of interest" description="Disordered" evidence="1">
    <location>
        <begin position="831"/>
        <end position="888"/>
    </location>
</feature>
<evidence type="ECO:0000313" key="3">
    <source>
        <dbReference type="Proteomes" id="UP000829685"/>
    </source>
</evidence>
<sequence>MAFVTQRPPKPQRFWDEMDQDNRIQSQQLILRDSHDPAQQAEPLMRETVSTPRIVEVQRTPGGGHYVKSLNVPDAGRLLSDRKVSGVWNPTQNSDFAVHLEMGVKDDIKDVLEDFHALSRIGDYNAAREYFADNLAPYQDQPYVLVSYAEILLQQGDYLGVLDVDETPMHNLRTHLKEDMESRLLISYWDLIVIFAQSHQPLSLQVQAEKILRVVRDLYDTIRIPGRVIGSTEIKLLLLLVRLDQRPHVSLYRLASAPVSQLFAIDLLKPIYGSLLRQGRVWDMHDLTEAIVESGNLPGFLYHIFDQHDVQSGIQKFVTQWERPVETDVSTALALLDLIMFIIFDALPPSLITTGMGLLDLATPIATSIAQKHKEKTKSRPYMRWVLAKAYGLTPGISGSLLDHLHESGGMLWQPAGYSLPQYIPASANNPGWKQPEAPTYLLEPVKLVVNTSRSMGDFKTEVLALKCLIQLSKDPVVPFRELVELQKLDQGDIDGCLETLISSYLVCDTQESIFRLQNELGEYISAPGFAHFFSHNKVWLASMLFSAIGNEGPEANEAARLADEQYDVIDDELRTLADHIMPSLKQRVNDRRALVKFASADQRLPDNDIELPKVADHSLDTTPVDHRDIQSEGYNDEENETSSFIGSSVSSMQRENFPSPPGNNIESELARTPCSNPEPELGTKGNVNPQNPNNKKKPTDFYRSQGTQMDGFHGFSESLAPGQISFGSSIHPSPIIRHANIEGGEENRDLNSDHTNAGNAPAELYSYQISTLGLPEALKIRRPVDNDFLPHFDVGGSSNDLVPKIVGGSSVQIGERVFDIPMKRFGREVHSAGEASIPEENTSGVSKEYRHTRPEGSRSQETKTPTITVNDIRPQQGGQGSRKEGPDLKIKRAVSFSQDKNQGAQGRTFTEEPELHKVPGRAKSWQAGQSATLRTHSKGDNVPIKQRKKSIPQACEYLQVYFKAGEVCRGWDTSPGKRENSISPSFGTRARLNVACDSTPFYKKRSSTPYKEYGCSQ</sequence>
<feature type="region of interest" description="Disordered" evidence="1">
    <location>
        <begin position="609"/>
        <end position="719"/>
    </location>
</feature>
<organism evidence="2 3">
    <name type="scientific">Neoarthrinium moseri</name>
    <dbReference type="NCBI Taxonomy" id="1658444"/>
    <lineage>
        <taxon>Eukaryota</taxon>
        <taxon>Fungi</taxon>
        <taxon>Dikarya</taxon>
        <taxon>Ascomycota</taxon>
        <taxon>Pezizomycotina</taxon>
        <taxon>Sordariomycetes</taxon>
        <taxon>Xylariomycetidae</taxon>
        <taxon>Amphisphaeriales</taxon>
        <taxon>Apiosporaceae</taxon>
        <taxon>Neoarthrinium</taxon>
    </lineage>
</organism>
<reference evidence="2" key="1">
    <citation type="submission" date="2021-03" db="EMBL/GenBank/DDBJ databases">
        <title>Revisited historic fungal species revealed as producer of novel bioactive compounds through whole genome sequencing and comparative genomics.</title>
        <authorList>
            <person name="Vignolle G.A."/>
            <person name="Hochenegger N."/>
            <person name="Mach R.L."/>
            <person name="Mach-Aigner A.R."/>
            <person name="Javad Rahimi M."/>
            <person name="Salim K.A."/>
            <person name="Chan C.M."/>
            <person name="Lim L.B.L."/>
            <person name="Cai F."/>
            <person name="Druzhinina I.S."/>
            <person name="U'Ren J.M."/>
            <person name="Derntl C."/>
        </authorList>
    </citation>
    <scope>NUCLEOTIDE SEQUENCE</scope>
    <source>
        <strain evidence="2">TUCIM 5799</strain>
    </source>
</reference>
<protein>
    <submittedName>
        <fullName evidence="2">Uncharacterized protein</fullName>
    </submittedName>
</protein>
<gene>
    <name evidence="2" type="ORF">JX265_007137</name>
</gene>
<feature type="compositionally biased region" description="Basic and acidic residues" evidence="1">
    <location>
        <begin position="848"/>
        <end position="862"/>
    </location>
</feature>
<accession>A0A9Q0ALD1</accession>
<keyword evidence="3" id="KW-1185">Reference proteome</keyword>
<feature type="compositionally biased region" description="Polar residues" evidence="1">
    <location>
        <begin position="642"/>
        <end position="667"/>
    </location>
</feature>
<proteinExistence type="predicted"/>
<dbReference type="AlphaFoldDB" id="A0A9Q0ALD1"/>
<evidence type="ECO:0000256" key="1">
    <source>
        <dbReference type="SAM" id="MobiDB-lite"/>
    </source>
</evidence>
<feature type="compositionally biased region" description="Basic and acidic residues" evidence="1">
    <location>
        <begin position="609"/>
        <end position="631"/>
    </location>
</feature>
<evidence type="ECO:0000313" key="2">
    <source>
        <dbReference type="EMBL" id="KAI1868314.1"/>
    </source>
</evidence>
<comment type="caution">
    <text evidence="2">The sequence shown here is derived from an EMBL/GenBank/DDBJ whole genome shotgun (WGS) entry which is preliminary data.</text>
</comment>